<dbReference type="Proteomes" id="UP000824890">
    <property type="component" value="Unassembled WGS sequence"/>
</dbReference>
<dbReference type="EMBL" id="JAGKQM010000018">
    <property type="protein sequence ID" value="KAH0866475.1"/>
    <property type="molecule type" value="Genomic_DNA"/>
</dbReference>
<evidence type="ECO:0000259" key="1">
    <source>
        <dbReference type="Pfam" id="PF13718"/>
    </source>
</evidence>
<proteinExistence type="predicted"/>
<comment type="caution">
    <text evidence="2">The sequence shown here is derived from an EMBL/GenBank/DDBJ whole genome shotgun (WGS) entry which is preliminary data.</text>
</comment>
<dbReference type="Pfam" id="PF13718">
    <property type="entry name" value="GNAT_acetyltr_2"/>
    <property type="match status" value="1"/>
</dbReference>
<name>A0ABQ7YH64_BRANA</name>
<dbReference type="InterPro" id="IPR000182">
    <property type="entry name" value="GNAT_dom"/>
</dbReference>
<dbReference type="InterPro" id="IPR032672">
    <property type="entry name" value="TmcA/NAT10/Kre33"/>
</dbReference>
<feature type="non-terminal residue" evidence="2">
    <location>
        <position position="1"/>
    </location>
</feature>
<evidence type="ECO:0000313" key="2">
    <source>
        <dbReference type="EMBL" id="KAH0866475.1"/>
    </source>
</evidence>
<dbReference type="PANTHER" id="PTHR10925">
    <property type="entry name" value="N-ACETYLTRANSFERASE 10"/>
    <property type="match status" value="1"/>
</dbReference>
<sequence length="333" mass="38856">NRPFTDSGGFRRAGVGSDRDLLSSFSTLAFIVVSPPLPNPVKAQELEEFEQIKPRATLPPLRDRRAERLHYLGFSFGLTLDLFRFWRKHKFAPFYISQLPDQSAVTDEHTYFRVRFSKLLSDKFKKMDYKLAMRLTLTLFLFHANLLLAENIGLAKIDAARMMDDQNQTLKYTLCPVQTLCYGRLWKYRTNILNRWQNYRKYVSFITIFRPEEYSVCVISRSFQVFTIQSLLHFPIVFTKLPLLLFLKTSTEVESTFPRLEERVLEPHNVSVDEDLRESAKQVEEHMRSQIEFHPGLLEQFAIGGKEADALEKSKISSSGGSSLHQYRDYQIF</sequence>
<dbReference type="Gene3D" id="3.40.630.30">
    <property type="match status" value="1"/>
</dbReference>
<organism evidence="2 3">
    <name type="scientific">Brassica napus</name>
    <name type="common">Rape</name>
    <dbReference type="NCBI Taxonomy" id="3708"/>
    <lineage>
        <taxon>Eukaryota</taxon>
        <taxon>Viridiplantae</taxon>
        <taxon>Streptophyta</taxon>
        <taxon>Embryophyta</taxon>
        <taxon>Tracheophyta</taxon>
        <taxon>Spermatophyta</taxon>
        <taxon>Magnoliopsida</taxon>
        <taxon>eudicotyledons</taxon>
        <taxon>Gunneridae</taxon>
        <taxon>Pentapetalae</taxon>
        <taxon>rosids</taxon>
        <taxon>malvids</taxon>
        <taxon>Brassicales</taxon>
        <taxon>Brassicaceae</taxon>
        <taxon>Brassiceae</taxon>
        <taxon>Brassica</taxon>
    </lineage>
</organism>
<keyword evidence="3" id="KW-1185">Reference proteome</keyword>
<dbReference type="PANTHER" id="PTHR10925:SF5">
    <property type="entry name" value="RNA CYTIDINE ACETYLTRANSFERASE"/>
    <property type="match status" value="1"/>
</dbReference>
<gene>
    <name evidence="2" type="ORF">HID58_083686</name>
</gene>
<evidence type="ECO:0000313" key="3">
    <source>
        <dbReference type="Proteomes" id="UP000824890"/>
    </source>
</evidence>
<feature type="domain" description="N-acetyltransferase" evidence="1">
    <location>
        <begin position="47"/>
        <end position="115"/>
    </location>
</feature>
<accession>A0ABQ7YH64</accession>
<protein>
    <recommendedName>
        <fullName evidence="1">N-acetyltransferase domain-containing protein</fullName>
    </recommendedName>
</protein>
<reference evidence="2 3" key="1">
    <citation type="submission" date="2021-05" db="EMBL/GenBank/DDBJ databases">
        <title>Genome Assembly of Synthetic Allotetraploid Brassica napus Reveals Homoeologous Exchanges between Subgenomes.</title>
        <authorList>
            <person name="Davis J.T."/>
        </authorList>
    </citation>
    <scope>NUCLEOTIDE SEQUENCE [LARGE SCALE GENOMIC DNA]</scope>
    <source>
        <strain evidence="3">cv. Da-Ae</strain>
        <tissue evidence="2">Seedling</tissue>
    </source>
</reference>